<dbReference type="Gene3D" id="1.25.40.390">
    <property type="match status" value="1"/>
</dbReference>
<dbReference type="OrthoDB" id="9766256at2"/>
<dbReference type="SUPFAM" id="SSF48452">
    <property type="entry name" value="TPR-like"/>
    <property type="match status" value="1"/>
</dbReference>
<gene>
    <name evidence="1" type="ORF">EFY79_00060</name>
</gene>
<evidence type="ECO:0000313" key="1">
    <source>
        <dbReference type="EMBL" id="RNI39738.1"/>
    </source>
</evidence>
<reference evidence="1 2" key="1">
    <citation type="submission" date="2018-11" db="EMBL/GenBank/DDBJ databases">
        <title>Draft genome sequence of Ferruginibacter sp. BO-59.</title>
        <authorList>
            <person name="Im W.T."/>
        </authorList>
    </citation>
    <scope>NUCLEOTIDE SEQUENCE [LARGE SCALE GENOMIC DNA]</scope>
    <source>
        <strain evidence="1 2">BO-59</strain>
    </source>
</reference>
<protein>
    <submittedName>
        <fullName evidence="1">SusD/RagB family nutrient-binding outer membrane lipoprotein</fullName>
    </submittedName>
</protein>
<dbReference type="AlphaFoldDB" id="A0A3M9NRS6"/>
<dbReference type="PROSITE" id="PS51257">
    <property type="entry name" value="PROKAR_LIPOPROTEIN"/>
    <property type="match status" value="1"/>
</dbReference>
<accession>A0A3M9NRS6</accession>
<name>A0A3M9NRS6_9BACT</name>
<comment type="caution">
    <text evidence="1">The sequence shown here is derived from an EMBL/GenBank/DDBJ whole genome shotgun (WGS) entry which is preliminary data.</text>
</comment>
<dbReference type="Pfam" id="PF12771">
    <property type="entry name" value="SusD-like_2"/>
    <property type="match status" value="1"/>
</dbReference>
<organism evidence="1 2">
    <name type="scientific">Hanamia caeni</name>
    <dbReference type="NCBI Taxonomy" id="2294116"/>
    <lineage>
        <taxon>Bacteria</taxon>
        <taxon>Pseudomonadati</taxon>
        <taxon>Bacteroidota</taxon>
        <taxon>Chitinophagia</taxon>
        <taxon>Chitinophagales</taxon>
        <taxon>Chitinophagaceae</taxon>
        <taxon>Hanamia</taxon>
    </lineage>
</organism>
<dbReference type="InterPro" id="IPR041662">
    <property type="entry name" value="SusD-like_2"/>
</dbReference>
<keyword evidence="1" id="KW-0449">Lipoprotein</keyword>
<dbReference type="EMBL" id="RJJR01000001">
    <property type="protein sequence ID" value="RNI39738.1"/>
    <property type="molecule type" value="Genomic_DNA"/>
</dbReference>
<keyword evidence="2" id="KW-1185">Reference proteome</keyword>
<proteinExistence type="predicted"/>
<evidence type="ECO:0000313" key="2">
    <source>
        <dbReference type="Proteomes" id="UP000267223"/>
    </source>
</evidence>
<dbReference type="InterPro" id="IPR011990">
    <property type="entry name" value="TPR-like_helical_dom_sf"/>
</dbReference>
<sequence>MKKIILAILVVGVSGMFSCTKKQFADDYIKPTTVATTTIEKQFSGFLSSDLDYVMYKYWNYFVVLQNTALPWSQAVGVNNTQGRYVPGAASVSDRWSNFYNFLSQYKELLNVYDHATDDEKAAKRIYIIMATIHYYDRSEKVVDLHGDIPWSEAGLLSTNKGNVSASYAKYDDAATIYTKMLDDLKGFSDELNSISVPAAVSTTLKSQDFINNGNIDLWKKYCNSLRIRMLMRVSGVASFKSRVDAEMAAILGNPTNYPIVMSNSDNIAIKVYSPTSGINNGSGTGRSADFYTGLIGWGGGDVPTKQMIDLMNASNDPRLPIMFQPGDSAGSTFAGLDPMLNGNAQTDVVNSGKLARYNFQNISQNIYLPGMLINASEVSFYVAEYYLSKGDDADAKAAYENGVKTSIDRYASYASKTVSDGAKATYLASQSVAWAGNDAAKLNLIATQKWINYSVLQPLENWAEVRRLKLPVLTFLPDNTNPQEMPPSRWQYPSNEQTYNAENYSKVKDADKFNVKIFWDVK</sequence>
<dbReference type="Proteomes" id="UP000267223">
    <property type="component" value="Unassembled WGS sequence"/>
</dbReference>
<dbReference type="RefSeq" id="WP_123118629.1">
    <property type="nucleotide sequence ID" value="NZ_RJJR01000001.1"/>
</dbReference>